<evidence type="ECO:0000313" key="7">
    <source>
        <dbReference type="EMBL" id="RKS72557.1"/>
    </source>
</evidence>
<protein>
    <submittedName>
        <fullName evidence="7">Putative RDD family membrane protein YckC</fullName>
    </submittedName>
</protein>
<name>A0A420XMR1_9ACTN</name>
<dbReference type="AlphaFoldDB" id="A0A420XMR1"/>
<evidence type="ECO:0000256" key="5">
    <source>
        <dbReference type="SAM" id="Phobius"/>
    </source>
</evidence>
<dbReference type="GO" id="GO:0016020">
    <property type="term" value="C:membrane"/>
    <property type="evidence" value="ECO:0007669"/>
    <property type="project" value="UniProtKB-SubCell"/>
</dbReference>
<organism evidence="7 8">
    <name type="scientific">Motilibacter peucedani</name>
    <dbReference type="NCBI Taxonomy" id="598650"/>
    <lineage>
        <taxon>Bacteria</taxon>
        <taxon>Bacillati</taxon>
        <taxon>Actinomycetota</taxon>
        <taxon>Actinomycetes</taxon>
        <taxon>Motilibacterales</taxon>
        <taxon>Motilibacteraceae</taxon>
        <taxon>Motilibacter</taxon>
    </lineage>
</organism>
<dbReference type="InterPro" id="IPR010432">
    <property type="entry name" value="RDD"/>
</dbReference>
<dbReference type="InParanoid" id="A0A420XMR1"/>
<dbReference type="Pfam" id="PF06271">
    <property type="entry name" value="RDD"/>
    <property type="match status" value="1"/>
</dbReference>
<dbReference type="PANTHER" id="PTHR38480">
    <property type="entry name" value="SLR0254 PROTEIN"/>
    <property type="match status" value="1"/>
</dbReference>
<keyword evidence="3 5" id="KW-1133">Transmembrane helix</keyword>
<feature type="domain" description="RDD" evidence="6">
    <location>
        <begin position="12"/>
        <end position="140"/>
    </location>
</feature>
<reference evidence="7 8" key="1">
    <citation type="submission" date="2018-10" db="EMBL/GenBank/DDBJ databases">
        <title>Genomic Encyclopedia of Archaeal and Bacterial Type Strains, Phase II (KMG-II): from individual species to whole genera.</title>
        <authorList>
            <person name="Goeker M."/>
        </authorList>
    </citation>
    <scope>NUCLEOTIDE SEQUENCE [LARGE SCALE GENOMIC DNA]</scope>
    <source>
        <strain evidence="7 8">RP-AC37</strain>
    </source>
</reference>
<keyword evidence="8" id="KW-1185">Reference proteome</keyword>
<feature type="transmembrane region" description="Helical" evidence="5">
    <location>
        <begin position="20"/>
        <end position="44"/>
    </location>
</feature>
<dbReference type="Proteomes" id="UP000281955">
    <property type="component" value="Unassembled WGS sequence"/>
</dbReference>
<evidence type="ECO:0000256" key="4">
    <source>
        <dbReference type="ARBA" id="ARBA00023136"/>
    </source>
</evidence>
<gene>
    <name evidence="7" type="ORF">CLV35_2804</name>
</gene>
<evidence type="ECO:0000256" key="1">
    <source>
        <dbReference type="ARBA" id="ARBA00004141"/>
    </source>
</evidence>
<dbReference type="EMBL" id="RBWV01000013">
    <property type="protein sequence ID" value="RKS72557.1"/>
    <property type="molecule type" value="Genomic_DNA"/>
</dbReference>
<accession>A0A420XMR1</accession>
<keyword evidence="2 5" id="KW-0812">Transmembrane</keyword>
<evidence type="ECO:0000256" key="2">
    <source>
        <dbReference type="ARBA" id="ARBA00022692"/>
    </source>
</evidence>
<feature type="transmembrane region" description="Helical" evidence="5">
    <location>
        <begin position="50"/>
        <end position="70"/>
    </location>
</feature>
<comment type="subcellular location">
    <subcellularLocation>
        <location evidence="1">Membrane</location>
        <topology evidence="1">Multi-pass membrane protein</topology>
    </subcellularLocation>
</comment>
<dbReference type="PANTHER" id="PTHR38480:SF1">
    <property type="entry name" value="SLR0254 PROTEIN"/>
    <property type="match status" value="1"/>
</dbReference>
<keyword evidence="4 5" id="KW-0472">Membrane</keyword>
<sequence>MTGEAVALDLRTASFVSRSLALLLDLAVQFAALYAIFLAVTLGLGAFDSAVVAGLTVVGVVGVLIGYPVVFETLTRGRSLGKLAFGLRVVRDDGGPERFRHALVRALVGFGELYLTSGSAALIASMVSERGKRLGDQLAGTVVVRERVPSLSRPVPLVAPGLAQWAGALELSALPDGLALEARTFLSRAPLLHDGSRARLAGQLASAVAARVTPPPPPGLPAEPYLATVLAERRRRELARVTPTYVPVPAPPPAAYAPVQHAPVGYAPAPYPAAVPQTGGSASTGSGFAPPV</sequence>
<evidence type="ECO:0000259" key="6">
    <source>
        <dbReference type="Pfam" id="PF06271"/>
    </source>
</evidence>
<comment type="caution">
    <text evidence="7">The sequence shown here is derived from an EMBL/GenBank/DDBJ whole genome shotgun (WGS) entry which is preliminary data.</text>
</comment>
<proteinExistence type="predicted"/>
<evidence type="ECO:0000256" key="3">
    <source>
        <dbReference type="ARBA" id="ARBA00022989"/>
    </source>
</evidence>
<evidence type="ECO:0000313" key="8">
    <source>
        <dbReference type="Proteomes" id="UP000281955"/>
    </source>
</evidence>